<keyword evidence="4" id="KW-0862">Zinc</keyword>
<dbReference type="InterPro" id="IPR050185">
    <property type="entry name" value="Ub_carboxyl-term_hydrolase"/>
</dbReference>
<keyword evidence="6" id="KW-0788">Thiol protease</keyword>
<dbReference type="Gene3D" id="3.90.70.10">
    <property type="entry name" value="Cysteine proteinases"/>
    <property type="match status" value="1"/>
</dbReference>
<dbReference type="InterPro" id="IPR001394">
    <property type="entry name" value="Peptidase_C19_UCH"/>
</dbReference>
<gene>
    <name evidence="10" type="ORF">RRG08_061239</name>
</gene>
<feature type="domain" description="USP" evidence="8">
    <location>
        <begin position="200"/>
        <end position="631"/>
    </location>
</feature>
<dbReference type="PROSITE" id="PS00972">
    <property type="entry name" value="USP_1"/>
    <property type="match status" value="1"/>
</dbReference>
<proteinExistence type="inferred from homology"/>
<dbReference type="GO" id="GO:0004843">
    <property type="term" value="F:cysteine-type deubiquitinase activity"/>
    <property type="evidence" value="ECO:0007669"/>
    <property type="project" value="UniProtKB-UniRule"/>
</dbReference>
<evidence type="ECO:0000256" key="1">
    <source>
        <dbReference type="ARBA" id="ARBA00000707"/>
    </source>
</evidence>
<sequence>MESCPHLDSFTGPIEESLLDPSRWQCSECGTTEWVWACLTCANIGCGRMNEKHAEQHFTYTKHPLAMEINEKYVYCYMCDEYILGDNSRKDVEAIRSALTDIGTLSLEEVEHKGGLLLRTYSHQQQFSRDEADENDRLVTAICHHRKSLLGKVLSAWQAYVYNGKKKLRQTSTTAIPTMMTRARTNLFLVKKRTLIPGVTGLRNLGNTCYINSILQALGHLEDFREFFCHLVFGLFSPSGTPLPGNSPSAASSPLAKHTLLRLNTIDYFEHLSNGAVPGKTGKNSSSSSSNVSKTSPQAKKLGGLNGGGCEKTNISDDVKADPGFKQALTAEDVIKENHILNAKANALQALTLCQEMHGLLRVLWSGKWAQVSPHGFLQSVWRAIPAFKGHLQHDAQEFLCELLDKMSNEIEALPQCKGLKNVIDQSFRGEFVSQVTCVRCKNVSCCYEPFLDVSLEFPRRFQSTSSQIYRNMCHVTEMLSSFTDVEDLEPLSYSCAKCNENRRRSSRQGVTKTDARKQLLVSRPPEILRLHLKRFRWCGRNNREKIGTHVAFDEELDISPFCKSAPSVPKYRLNAVVVHHGAGFRAGHYTAFVHNNSAGSWLHCNDSRVQLVSLEEVLASQAYILFYTRELATVSLEDLPMAPVSALESDKQSNISTIPEVDQETLQTLRRGETQHNVDDEVMLSFHRDPVLVKRLSSTFGSPPPTPINTISCINFASSSSNSNPDLNLSLSNYFNSATTPASSSKKMIKVSSESRKIPGRRKRHAEKIESLLDSPNYPARKNARYKSRSL</sequence>
<organism evidence="10 11">
    <name type="scientific">Elysia crispata</name>
    <name type="common">lettuce slug</name>
    <dbReference type="NCBI Taxonomy" id="231223"/>
    <lineage>
        <taxon>Eukaryota</taxon>
        <taxon>Metazoa</taxon>
        <taxon>Spiralia</taxon>
        <taxon>Lophotrochozoa</taxon>
        <taxon>Mollusca</taxon>
        <taxon>Gastropoda</taxon>
        <taxon>Heterobranchia</taxon>
        <taxon>Euthyneura</taxon>
        <taxon>Panpulmonata</taxon>
        <taxon>Sacoglossa</taxon>
        <taxon>Placobranchoidea</taxon>
        <taxon>Plakobranchidae</taxon>
        <taxon>Elysia</taxon>
    </lineage>
</organism>
<dbReference type="InterPro" id="IPR028889">
    <property type="entry name" value="USP"/>
</dbReference>
<evidence type="ECO:0000313" key="11">
    <source>
        <dbReference type="Proteomes" id="UP001283361"/>
    </source>
</evidence>
<keyword evidence="6" id="KW-0378">Hydrolase</keyword>
<dbReference type="InterPro" id="IPR013083">
    <property type="entry name" value="Znf_RING/FYVE/PHD"/>
</dbReference>
<feature type="compositionally biased region" description="Basic residues" evidence="7">
    <location>
        <begin position="783"/>
        <end position="792"/>
    </location>
</feature>
<evidence type="ECO:0000256" key="4">
    <source>
        <dbReference type="ARBA" id="ARBA00022833"/>
    </source>
</evidence>
<feature type="region of interest" description="Disordered" evidence="7">
    <location>
        <begin position="277"/>
        <end position="309"/>
    </location>
</feature>
<evidence type="ECO:0000256" key="2">
    <source>
        <dbReference type="ARBA" id="ARBA00022723"/>
    </source>
</evidence>
<dbReference type="SUPFAM" id="SSF54001">
    <property type="entry name" value="Cysteine proteinases"/>
    <property type="match status" value="1"/>
</dbReference>
<evidence type="ECO:0000256" key="6">
    <source>
        <dbReference type="RuleBase" id="RU366025"/>
    </source>
</evidence>
<dbReference type="GO" id="GO:0008270">
    <property type="term" value="F:zinc ion binding"/>
    <property type="evidence" value="ECO:0007669"/>
    <property type="project" value="UniProtKB-KW"/>
</dbReference>
<feature type="compositionally biased region" description="Low complexity" evidence="7">
    <location>
        <begin position="279"/>
        <end position="296"/>
    </location>
</feature>
<evidence type="ECO:0000259" key="9">
    <source>
        <dbReference type="PROSITE" id="PS50271"/>
    </source>
</evidence>
<evidence type="ECO:0000259" key="8">
    <source>
        <dbReference type="PROSITE" id="PS50235"/>
    </source>
</evidence>
<dbReference type="Gene3D" id="3.30.40.10">
    <property type="entry name" value="Zinc/RING finger domain, C3HC4 (zinc finger)"/>
    <property type="match status" value="1"/>
</dbReference>
<dbReference type="InterPro" id="IPR038765">
    <property type="entry name" value="Papain-like_cys_pep_sf"/>
</dbReference>
<dbReference type="Pfam" id="PF02148">
    <property type="entry name" value="zf-UBP"/>
    <property type="match status" value="1"/>
</dbReference>
<keyword evidence="6" id="KW-0833">Ubl conjugation pathway</keyword>
<keyword evidence="11" id="KW-1185">Reference proteome</keyword>
<comment type="catalytic activity">
    <reaction evidence="1 6">
        <text>Thiol-dependent hydrolysis of ester, thioester, amide, peptide and isopeptide bonds formed by the C-terminal Gly of ubiquitin (a 76-residue protein attached to proteins as an intracellular targeting signal).</text>
        <dbReference type="EC" id="3.4.19.12"/>
    </reaction>
</comment>
<reference evidence="10" key="1">
    <citation type="journal article" date="2023" name="G3 (Bethesda)">
        <title>A reference genome for the long-term kleptoplast-retaining sea slug Elysia crispata morphotype clarki.</title>
        <authorList>
            <person name="Eastman K.E."/>
            <person name="Pendleton A.L."/>
            <person name="Shaikh M.A."/>
            <person name="Suttiyut T."/>
            <person name="Ogas R."/>
            <person name="Tomko P."/>
            <person name="Gavelis G."/>
            <person name="Widhalm J.R."/>
            <person name="Wisecaver J.H."/>
        </authorList>
    </citation>
    <scope>NUCLEOTIDE SEQUENCE</scope>
    <source>
        <strain evidence="10">ECLA1</strain>
    </source>
</reference>
<dbReference type="PANTHER" id="PTHR21646">
    <property type="entry name" value="UBIQUITIN CARBOXYL-TERMINAL HYDROLASE"/>
    <property type="match status" value="1"/>
</dbReference>
<evidence type="ECO:0000256" key="5">
    <source>
        <dbReference type="PROSITE-ProRule" id="PRU00502"/>
    </source>
</evidence>
<dbReference type="Pfam" id="PF00443">
    <property type="entry name" value="UCH"/>
    <property type="match status" value="2"/>
</dbReference>
<dbReference type="GO" id="GO:0006508">
    <property type="term" value="P:proteolysis"/>
    <property type="evidence" value="ECO:0007669"/>
    <property type="project" value="UniProtKB-KW"/>
</dbReference>
<evidence type="ECO:0000313" key="10">
    <source>
        <dbReference type="EMBL" id="KAK3768780.1"/>
    </source>
</evidence>
<accession>A0AAE1DGB1</accession>
<dbReference type="Proteomes" id="UP001283361">
    <property type="component" value="Unassembled WGS sequence"/>
</dbReference>
<comment type="caution">
    <text evidence="10">The sequence shown here is derived from an EMBL/GenBank/DDBJ whole genome shotgun (WGS) entry which is preliminary data.</text>
</comment>
<dbReference type="PROSITE" id="PS50271">
    <property type="entry name" value="ZF_UBP"/>
    <property type="match status" value="1"/>
</dbReference>
<dbReference type="InterPro" id="IPR001607">
    <property type="entry name" value="Znf_UBP"/>
</dbReference>
<keyword evidence="2" id="KW-0479">Metal-binding</keyword>
<dbReference type="GO" id="GO:0016579">
    <property type="term" value="P:protein deubiquitination"/>
    <property type="evidence" value="ECO:0007669"/>
    <property type="project" value="InterPro"/>
</dbReference>
<keyword evidence="3 5" id="KW-0863">Zinc-finger</keyword>
<dbReference type="EMBL" id="JAWDGP010004017">
    <property type="protein sequence ID" value="KAK3768780.1"/>
    <property type="molecule type" value="Genomic_DNA"/>
</dbReference>
<evidence type="ECO:0000256" key="3">
    <source>
        <dbReference type="ARBA" id="ARBA00022771"/>
    </source>
</evidence>
<dbReference type="AlphaFoldDB" id="A0AAE1DGB1"/>
<dbReference type="PROSITE" id="PS50235">
    <property type="entry name" value="USP_3"/>
    <property type="match status" value="1"/>
</dbReference>
<protein>
    <recommendedName>
        <fullName evidence="6">Ubiquitin carboxyl-terminal hydrolase</fullName>
        <ecNumber evidence="6">3.4.19.12</ecNumber>
    </recommendedName>
</protein>
<feature type="domain" description="UBP-type" evidence="9">
    <location>
        <begin position="2"/>
        <end position="102"/>
    </location>
</feature>
<dbReference type="PANTHER" id="PTHR21646:SF5">
    <property type="entry name" value="UBIQUITIN CARBOXYL-TERMINAL HYDROLASE-RELATED"/>
    <property type="match status" value="1"/>
</dbReference>
<evidence type="ECO:0000256" key="7">
    <source>
        <dbReference type="SAM" id="MobiDB-lite"/>
    </source>
</evidence>
<dbReference type="InterPro" id="IPR018200">
    <property type="entry name" value="USP_CS"/>
</dbReference>
<dbReference type="CDD" id="cd02667">
    <property type="entry name" value="Peptidase_C19K"/>
    <property type="match status" value="1"/>
</dbReference>
<name>A0AAE1DGB1_9GAST</name>
<comment type="similarity">
    <text evidence="6">Belongs to the peptidase C19 family.</text>
</comment>
<keyword evidence="6" id="KW-0645">Protease</keyword>
<feature type="region of interest" description="Disordered" evidence="7">
    <location>
        <begin position="740"/>
        <end position="792"/>
    </location>
</feature>
<dbReference type="PROSITE" id="PS00973">
    <property type="entry name" value="USP_2"/>
    <property type="match status" value="1"/>
</dbReference>
<dbReference type="EC" id="3.4.19.12" evidence="6"/>
<dbReference type="SUPFAM" id="SSF57850">
    <property type="entry name" value="RING/U-box"/>
    <property type="match status" value="1"/>
</dbReference>
<dbReference type="SMART" id="SM00290">
    <property type="entry name" value="ZnF_UBP"/>
    <property type="match status" value="1"/>
</dbReference>